<dbReference type="Proteomes" id="UP000504606">
    <property type="component" value="Unplaced"/>
</dbReference>
<dbReference type="AlphaFoldDB" id="A0A9C6XUY9"/>
<evidence type="ECO:0000313" key="1">
    <source>
        <dbReference type="Proteomes" id="UP000504606"/>
    </source>
</evidence>
<dbReference type="RefSeq" id="XP_052131591.1">
    <property type="nucleotide sequence ID" value="XM_052275631.1"/>
</dbReference>
<dbReference type="GeneID" id="127751683"/>
<organism evidence="1 2">
    <name type="scientific">Frankliniella occidentalis</name>
    <name type="common">Western flower thrips</name>
    <name type="synonym">Euthrips occidentalis</name>
    <dbReference type="NCBI Taxonomy" id="133901"/>
    <lineage>
        <taxon>Eukaryota</taxon>
        <taxon>Metazoa</taxon>
        <taxon>Ecdysozoa</taxon>
        <taxon>Arthropoda</taxon>
        <taxon>Hexapoda</taxon>
        <taxon>Insecta</taxon>
        <taxon>Pterygota</taxon>
        <taxon>Neoptera</taxon>
        <taxon>Paraneoptera</taxon>
        <taxon>Thysanoptera</taxon>
        <taxon>Terebrantia</taxon>
        <taxon>Thripoidea</taxon>
        <taxon>Thripidae</taxon>
        <taxon>Frankliniella</taxon>
    </lineage>
</organism>
<protein>
    <submittedName>
        <fullName evidence="2">Uncharacterized protein LOC127751683</fullName>
    </submittedName>
</protein>
<accession>A0A9C6XUY9</accession>
<dbReference type="KEGG" id="foc:127751683"/>
<gene>
    <name evidence="2" type="primary">LOC127751683</name>
</gene>
<reference evidence="2" key="1">
    <citation type="submission" date="2025-08" db="UniProtKB">
        <authorList>
            <consortium name="RefSeq"/>
        </authorList>
    </citation>
    <scope>IDENTIFICATION</scope>
    <source>
        <tissue evidence="2">Whole organism</tissue>
    </source>
</reference>
<evidence type="ECO:0000313" key="2">
    <source>
        <dbReference type="RefSeq" id="XP_052131591.1"/>
    </source>
</evidence>
<sequence>MILSKKQRPEENLNKTMDKLSVDVVDVAVEKALLKQLKKFTITEVYGRTVSKRRTKFSLSYDIPPPNYLSGSKGAAAQREHFAAILNQIPSKLWKGKLIGRNELIFVKDAEQIKN</sequence>
<keyword evidence="1" id="KW-1185">Reference proteome</keyword>
<name>A0A9C6XUY9_FRAOC</name>
<proteinExistence type="predicted"/>